<dbReference type="InterPro" id="IPR016181">
    <property type="entry name" value="Acyl_CoA_acyltransferase"/>
</dbReference>
<comment type="caution">
    <text evidence="2">The sequence shown here is derived from an EMBL/GenBank/DDBJ whole genome shotgun (WGS) entry which is preliminary data.</text>
</comment>
<dbReference type="PROSITE" id="PS51186">
    <property type="entry name" value="GNAT"/>
    <property type="match status" value="1"/>
</dbReference>
<keyword evidence="3" id="KW-1185">Reference proteome</keyword>
<evidence type="ECO:0000313" key="3">
    <source>
        <dbReference type="Proteomes" id="UP001232755"/>
    </source>
</evidence>
<dbReference type="Pfam" id="PF13302">
    <property type="entry name" value="Acetyltransf_3"/>
    <property type="match status" value="1"/>
</dbReference>
<dbReference type="Proteomes" id="UP001232755">
    <property type="component" value="Unassembled WGS sequence"/>
</dbReference>
<protein>
    <submittedName>
        <fullName evidence="2">RimJ/RimL family protein N-acetyltransferase</fullName>
    </submittedName>
</protein>
<dbReference type="SUPFAM" id="SSF55729">
    <property type="entry name" value="Acyl-CoA N-acyltransferases (Nat)"/>
    <property type="match status" value="1"/>
</dbReference>
<sequence length="89" mass="9421">MGTVQATVAEDRCAEFAWVVGSPWQGRGFASEAARGLVAWLRGQGVQTITAHIHPDHLASAAVAAGAGLAATEEEQDGEVRWRLVGRRP</sequence>
<feature type="domain" description="N-acetyltransferase" evidence="1">
    <location>
        <begin position="1"/>
        <end position="89"/>
    </location>
</feature>
<organism evidence="2 3">
    <name type="scientific">Streptomyces africanus</name>
    <dbReference type="NCBI Taxonomy" id="231024"/>
    <lineage>
        <taxon>Bacteria</taxon>
        <taxon>Bacillati</taxon>
        <taxon>Actinomycetota</taxon>
        <taxon>Actinomycetes</taxon>
        <taxon>Kitasatosporales</taxon>
        <taxon>Streptomycetaceae</taxon>
        <taxon>Streptomyces</taxon>
    </lineage>
</organism>
<name>A0ABU0QMS5_9ACTN</name>
<gene>
    <name evidence="2" type="ORF">QF034_002900</name>
</gene>
<accession>A0ABU0QMS5</accession>
<dbReference type="Gene3D" id="3.40.630.30">
    <property type="match status" value="1"/>
</dbReference>
<proteinExistence type="predicted"/>
<reference evidence="2 3" key="1">
    <citation type="submission" date="2023-07" db="EMBL/GenBank/DDBJ databases">
        <title>Comparative genomics of wheat-associated soil bacteria to identify genetic determinants of phenazine resistance.</title>
        <authorList>
            <person name="Mouncey N."/>
        </authorList>
    </citation>
    <scope>NUCLEOTIDE SEQUENCE [LARGE SCALE GENOMIC DNA]</scope>
    <source>
        <strain evidence="2 3">B3I12</strain>
    </source>
</reference>
<evidence type="ECO:0000259" key="1">
    <source>
        <dbReference type="PROSITE" id="PS51186"/>
    </source>
</evidence>
<dbReference type="InterPro" id="IPR000182">
    <property type="entry name" value="GNAT_dom"/>
</dbReference>
<evidence type="ECO:0000313" key="2">
    <source>
        <dbReference type="EMBL" id="MDQ0748669.1"/>
    </source>
</evidence>
<dbReference type="EMBL" id="JAUSYP010000001">
    <property type="protein sequence ID" value="MDQ0748669.1"/>
    <property type="molecule type" value="Genomic_DNA"/>
</dbReference>